<organism evidence="2 3">
    <name type="scientific">Brevifollis gellanilyticus</name>
    <dbReference type="NCBI Taxonomy" id="748831"/>
    <lineage>
        <taxon>Bacteria</taxon>
        <taxon>Pseudomonadati</taxon>
        <taxon>Verrucomicrobiota</taxon>
        <taxon>Verrucomicrobiia</taxon>
        <taxon>Verrucomicrobiales</taxon>
        <taxon>Verrucomicrobiaceae</taxon>
    </lineage>
</organism>
<gene>
    <name evidence="2" type="ORF">BGE01nite_04720</name>
</gene>
<feature type="transmembrane region" description="Helical" evidence="1">
    <location>
        <begin position="261"/>
        <end position="281"/>
    </location>
</feature>
<dbReference type="EMBL" id="BKAG01000002">
    <property type="protein sequence ID" value="GEP41181.1"/>
    <property type="molecule type" value="Genomic_DNA"/>
</dbReference>
<evidence type="ECO:0000313" key="3">
    <source>
        <dbReference type="Proteomes" id="UP000321577"/>
    </source>
</evidence>
<keyword evidence="1" id="KW-0812">Transmembrane</keyword>
<dbReference type="OrthoDB" id="180306at2"/>
<evidence type="ECO:0000313" key="2">
    <source>
        <dbReference type="EMBL" id="GEP41181.1"/>
    </source>
</evidence>
<dbReference type="Proteomes" id="UP000321577">
    <property type="component" value="Unassembled WGS sequence"/>
</dbReference>
<reference evidence="2 3" key="1">
    <citation type="submission" date="2019-07" db="EMBL/GenBank/DDBJ databases">
        <title>Whole genome shotgun sequence of Brevifollis gellanilyticus NBRC 108608.</title>
        <authorList>
            <person name="Hosoyama A."/>
            <person name="Uohara A."/>
            <person name="Ohji S."/>
            <person name="Ichikawa N."/>
        </authorList>
    </citation>
    <scope>NUCLEOTIDE SEQUENCE [LARGE SCALE GENOMIC DNA]</scope>
    <source>
        <strain evidence="2 3">NBRC 108608</strain>
    </source>
</reference>
<accession>A0A512M4E3</accession>
<dbReference type="RefSeq" id="WP_146848647.1">
    <property type="nucleotide sequence ID" value="NZ_BKAG01000002.1"/>
</dbReference>
<proteinExistence type="predicted"/>
<evidence type="ECO:0000256" key="1">
    <source>
        <dbReference type="SAM" id="Phobius"/>
    </source>
</evidence>
<protein>
    <submittedName>
        <fullName evidence="2">Uncharacterized protein</fullName>
    </submittedName>
</protein>
<keyword evidence="1" id="KW-1133">Transmembrane helix</keyword>
<dbReference type="AlphaFoldDB" id="A0A512M4E3"/>
<sequence length="406" mass="44375">MARNRKPTHDLLLPGADGWSRWTGTEGSACEHAASFGESAGIFAKEAHRRVLALPASHAWVLPAWLHGQPEHLRDMAMLHLERMGVRVTDPDHGLQVRRIQEKDGAHLACILALKDQAAPLGDTARLPDEVMLSAQCRELPADSIIIQREMSRLIVTITHGTDIIYCSPLSAHRLDELALGELNHLCVQLGFQRVLGSVQGIVLWLEEEGDLAQIERVTGLSASREPAPAPRLPEKGTSTLLPADIMAARHRQQASARTRVMALTVGLALAACLAVMMVLISTATRERDMLLEKIADLTPQASQVLDQKKAWIEAAPAVDPSMNPMQVLLDCMSPASSIEVGMTNFEWTPKTLVLRGRTAMPSLALQYTKEITEVEALSRYTFDVPAPQIASDSSATFELKGEIEP</sequence>
<comment type="caution">
    <text evidence="2">The sequence shown here is derived from an EMBL/GenBank/DDBJ whole genome shotgun (WGS) entry which is preliminary data.</text>
</comment>
<keyword evidence="3" id="KW-1185">Reference proteome</keyword>
<name>A0A512M4E3_9BACT</name>
<keyword evidence="1" id="KW-0472">Membrane</keyword>